<dbReference type="GO" id="GO:0004694">
    <property type="term" value="F:eukaryotic translation initiation factor 2alpha kinase activity"/>
    <property type="evidence" value="ECO:0007669"/>
    <property type="project" value="InterPro"/>
</dbReference>
<feature type="binding site" evidence="11">
    <location>
        <position position="543"/>
    </location>
    <ligand>
        <name>ATP</name>
        <dbReference type="ChEBI" id="CHEBI:30616"/>
    </ligand>
</feature>
<feature type="region of interest" description="Disordered" evidence="14">
    <location>
        <begin position="1398"/>
        <end position="1421"/>
    </location>
</feature>
<comment type="similarity">
    <text evidence="7">Belongs to the protein kinase superfamily. Ser/Thr protein kinase family. GCN2 subfamily.</text>
</comment>
<keyword evidence="5 17" id="KW-0418">Kinase</keyword>
<dbReference type="Pfam" id="PF00069">
    <property type="entry name" value="Pkinase"/>
    <property type="match status" value="3"/>
</dbReference>
<dbReference type="GO" id="GO:0009893">
    <property type="term" value="P:positive regulation of metabolic process"/>
    <property type="evidence" value="ECO:0007669"/>
    <property type="project" value="UniProtKB-ARBA"/>
</dbReference>
<dbReference type="PROSITE" id="PS50011">
    <property type="entry name" value="PROTEIN_KINASE_DOM"/>
    <property type="match status" value="2"/>
</dbReference>
<evidence type="ECO:0000256" key="3">
    <source>
        <dbReference type="ARBA" id="ARBA00022679"/>
    </source>
</evidence>
<evidence type="ECO:0000256" key="12">
    <source>
        <dbReference type="PROSITE-ProRule" id="PRU10141"/>
    </source>
</evidence>
<feature type="coiled-coil region" evidence="13">
    <location>
        <begin position="148"/>
        <end position="175"/>
    </location>
</feature>
<feature type="domain" description="RWD" evidence="16">
    <location>
        <begin position="16"/>
        <end position="123"/>
    </location>
</feature>
<keyword evidence="6 11" id="KW-0067">ATP-binding</keyword>
<feature type="region of interest" description="Disordered" evidence="14">
    <location>
        <begin position="179"/>
        <end position="202"/>
    </location>
</feature>
<dbReference type="Gene3D" id="3.10.110.10">
    <property type="entry name" value="Ubiquitin Conjugating Enzyme"/>
    <property type="match status" value="1"/>
</dbReference>
<evidence type="ECO:0000313" key="18">
    <source>
        <dbReference type="Proteomes" id="UP000799441"/>
    </source>
</evidence>
<dbReference type="CDD" id="cd23823">
    <property type="entry name" value="RWD_GCN2"/>
    <property type="match status" value="1"/>
</dbReference>
<dbReference type="Proteomes" id="UP000799441">
    <property type="component" value="Unassembled WGS sequence"/>
</dbReference>
<dbReference type="Gene3D" id="1.10.510.10">
    <property type="entry name" value="Transferase(Phosphotransferase) domain 1"/>
    <property type="match status" value="2"/>
</dbReference>
<dbReference type="Gene3D" id="3.30.930.10">
    <property type="entry name" value="Bira Bifunctional Protein, Domain 2"/>
    <property type="match status" value="1"/>
</dbReference>
<evidence type="ECO:0000256" key="13">
    <source>
        <dbReference type="SAM" id="Coils"/>
    </source>
</evidence>
<comment type="catalytic activity">
    <reaction evidence="8">
        <text>L-threonyl-[protein] + ATP = O-phospho-L-threonyl-[protein] + ADP + H(+)</text>
        <dbReference type="Rhea" id="RHEA:46608"/>
        <dbReference type="Rhea" id="RHEA-COMP:11060"/>
        <dbReference type="Rhea" id="RHEA-COMP:11605"/>
        <dbReference type="ChEBI" id="CHEBI:15378"/>
        <dbReference type="ChEBI" id="CHEBI:30013"/>
        <dbReference type="ChEBI" id="CHEBI:30616"/>
        <dbReference type="ChEBI" id="CHEBI:61977"/>
        <dbReference type="ChEBI" id="CHEBI:456216"/>
        <dbReference type="EC" id="2.7.11.1"/>
    </reaction>
</comment>
<dbReference type="SUPFAM" id="SSF54495">
    <property type="entry name" value="UBC-like"/>
    <property type="match status" value="1"/>
</dbReference>
<dbReference type="GO" id="GO:0005829">
    <property type="term" value="C:cytosol"/>
    <property type="evidence" value="ECO:0007669"/>
    <property type="project" value="TreeGrafter"/>
</dbReference>
<feature type="domain" description="Protein kinase" evidence="15">
    <location>
        <begin position="229"/>
        <end position="469"/>
    </location>
</feature>
<keyword evidence="13" id="KW-0175">Coiled coil</keyword>
<evidence type="ECO:0000256" key="11">
    <source>
        <dbReference type="PIRSR" id="PIRSR000660-2"/>
    </source>
</evidence>
<organism evidence="17 18">
    <name type="scientific">Polychaeton citri CBS 116435</name>
    <dbReference type="NCBI Taxonomy" id="1314669"/>
    <lineage>
        <taxon>Eukaryota</taxon>
        <taxon>Fungi</taxon>
        <taxon>Dikarya</taxon>
        <taxon>Ascomycota</taxon>
        <taxon>Pezizomycotina</taxon>
        <taxon>Dothideomycetes</taxon>
        <taxon>Dothideomycetidae</taxon>
        <taxon>Capnodiales</taxon>
        <taxon>Capnodiaceae</taxon>
        <taxon>Polychaeton</taxon>
    </lineage>
</organism>
<evidence type="ECO:0000256" key="7">
    <source>
        <dbReference type="ARBA" id="ARBA00037982"/>
    </source>
</evidence>
<feature type="region of interest" description="Disordered" evidence="14">
    <location>
        <begin position="640"/>
        <end position="661"/>
    </location>
</feature>
<keyword evidence="18" id="KW-1185">Reference proteome</keyword>
<evidence type="ECO:0000259" key="15">
    <source>
        <dbReference type="PROSITE" id="PS50011"/>
    </source>
</evidence>
<evidence type="ECO:0000313" key="17">
    <source>
        <dbReference type="EMBL" id="KAF2718340.1"/>
    </source>
</evidence>
<feature type="active site" description="Proton acceptor" evidence="10">
    <location>
        <position position="748"/>
    </location>
</feature>
<dbReference type="FunFam" id="3.10.110.10:FF:000050">
    <property type="entry name" value="eIF-2-alpha kinase GCN2"/>
    <property type="match status" value="1"/>
</dbReference>
<dbReference type="InterPro" id="IPR050339">
    <property type="entry name" value="CC_SR_Kinase"/>
</dbReference>
<keyword evidence="2" id="KW-0723">Serine/threonine-protein kinase</keyword>
<dbReference type="InterPro" id="IPR016255">
    <property type="entry name" value="Gcn2"/>
</dbReference>
<dbReference type="GO" id="GO:0005524">
    <property type="term" value="F:ATP binding"/>
    <property type="evidence" value="ECO:0007669"/>
    <property type="project" value="UniProtKB-UniRule"/>
</dbReference>
<dbReference type="InterPro" id="IPR017441">
    <property type="entry name" value="Protein_kinase_ATP_BS"/>
</dbReference>
<evidence type="ECO:0000256" key="6">
    <source>
        <dbReference type="ARBA" id="ARBA00022840"/>
    </source>
</evidence>
<dbReference type="PROSITE" id="PS00107">
    <property type="entry name" value="PROTEIN_KINASE_ATP"/>
    <property type="match status" value="1"/>
</dbReference>
<keyword evidence="4 11" id="KW-0547">Nucleotide-binding</keyword>
<evidence type="ECO:0000256" key="5">
    <source>
        <dbReference type="ARBA" id="ARBA00022777"/>
    </source>
</evidence>
<accession>A0A9P4Q2J0</accession>
<feature type="region of interest" description="Disordered" evidence="14">
    <location>
        <begin position="480"/>
        <end position="507"/>
    </location>
</feature>
<dbReference type="GO" id="GO:0000077">
    <property type="term" value="P:DNA damage checkpoint signaling"/>
    <property type="evidence" value="ECO:0007669"/>
    <property type="project" value="InterPro"/>
</dbReference>
<feature type="region of interest" description="Disordered" evidence="14">
    <location>
        <begin position="587"/>
        <end position="620"/>
    </location>
</feature>
<dbReference type="PANTHER" id="PTHR11042">
    <property type="entry name" value="EUKARYOTIC TRANSLATION INITIATION FACTOR 2-ALPHA KINASE EIF2-ALPHA KINASE -RELATED"/>
    <property type="match status" value="1"/>
</dbReference>
<dbReference type="PIRSF" id="PIRSF000660">
    <property type="entry name" value="Ser/Thr_PK_GCN2"/>
    <property type="match status" value="1"/>
</dbReference>
<reference evidence="17" key="1">
    <citation type="journal article" date="2020" name="Stud. Mycol.">
        <title>101 Dothideomycetes genomes: a test case for predicting lifestyles and emergence of pathogens.</title>
        <authorList>
            <person name="Haridas S."/>
            <person name="Albert R."/>
            <person name="Binder M."/>
            <person name="Bloem J."/>
            <person name="Labutti K."/>
            <person name="Salamov A."/>
            <person name="Andreopoulos B."/>
            <person name="Baker S."/>
            <person name="Barry K."/>
            <person name="Bills G."/>
            <person name="Bluhm B."/>
            <person name="Cannon C."/>
            <person name="Castanera R."/>
            <person name="Culley D."/>
            <person name="Daum C."/>
            <person name="Ezra D."/>
            <person name="Gonzalez J."/>
            <person name="Henrissat B."/>
            <person name="Kuo A."/>
            <person name="Liang C."/>
            <person name="Lipzen A."/>
            <person name="Lutzoni F."/>
            <person name="Magnuson J."/>
            <person name="Mondo S."/>
            <person name="Nolan M."/>
            <person name="Ohm R."/>
            <person name="Pangilinan J."/>
            <person name="Park H.-J."/>
            <person name="Ramirez L."/>
            <person name="Alfaro M."/>
            <person name="Sun H."/>
            <person name="Tritt A."/>
            <person name="Yoshinaga Y."/>
            <person name="Zwiers L.-H."/>
            <person name="Turgeon B."/>
            <person name="Goodwin S."/>
            <person name="Spatafora J."/>
            <person name="Crous P."/>
            <person name="Grigoriev I."/>
        </authorList>
    </citation>
    <scope>NUCLEOTIDE SEQUENCE</scope>
    <source>
        <strain evidence="17">CBS 116435</strain>
    </source>
</reference>
<feature type="compositionally biased region" description="Polar residues" evidence="14">
    <location>
        <begin position="498"/>
        <end position="507"/>
    </location>
</feature>
<dbReference type="InterPro" id="IPR024435">
    <property type="entry name" value="HisRS-related_dom"/>
</dbReference>
<dbReference type="CDD" id="cd14046">
    <property type="entry name" value="STKc_EIF2AK4_GCN2_rpt2"/>
    <property type="match status" value="1"/>
</dbReference>
<dbReference type="InterPro" id="IPR006575">
    <property type="entry name" value="RWD_dom"/>
</dbReference>
<dbReference type="SMART" id="SM00220">
    <property type="entry name" value="S_TKc"/>
    <property type="match status" value="1"/>
</dbReference>
<sequence>MAPKVSAIDFNEVQEDEVEALKAIYMEDYHEVETKGAWGNANKSFRLTLRALSDLNSYVDLSVTLTVSYPKSGPGLQVTHLEQYHVRTQQRIRNIVEQKPKALLGEVMIFSIASDIQDALEDAVKARQQGSLPSLEVERANANEVALELAKQAEANQARQQLEAQQEEDRVLKQMVEDEMNRREKRKSAKSPQLQKPSVTGRSETFVFEQPASMVIDTDTVKFTEVALYDMTTGSRNDRFGCGLPLLQNGHAARPVTVRQANIEKDRHSVMELEKVLREVKLLRHSAVIALLAYQLDPLGSMSRLTLCTESVERTLRDCIDDLHLSVNKSRNFTIMLLEGLEYVHRAGLVHGSLSVDTIIVTGQQAKQVKLAEVGYGRVLQAAFDAPSKWRPSSSSQASPGRKDDIWSLGLVIVQMLFGLEITRKYASPSSLMSNLELSTPLYDLLAKVFTTDTRKQQSAFDLLPSEFLRTDAPALDDTLGSPISARKASNPFRSRHNSSNAYEPSTSRYASDFTEIRRIGRGGFGEVVEARNKLDGGVFAIKKIRQAPQLDKILSEVMLLNRLNHPYVVRYYSTWVETDFYGNGSEDGNSITRTVTSTKDSPADERSSHSSSDESEPGFGFQSAGGYDFVSSSQADIQFGGSDSGSEAIDDEDSDDKKRLDDESDIFERDDDLNNDHDRQPGNVFRKLRSDSRRVPSILYIQMELCERRTLRDLVRQGLSDDDTWRFARQITEGLAHIHSHGVIHRDMKPDNVFIDVANHPKIGDFGLATTNHSQVIEASLSSKTAMSGDMTRSVGTALYVAPELRSDSNTSYTAKVDLYSLGIMFYEMCQRFNTAMERIRALQSIREKDFTLPEAYGVNGEKAAQGRLISCLISHRPSERPSSAELLRSDIIPIKIEDDTIRHFIESLSDQRSPYHQKLLSVLFSQDAAKRVKALAWDLENQRDPAPTNSATVKLVKRTLMEVFERHGAMPANRPAVFPRSVFTTSPNAFQLLDPYGNLLQLPFDLTFAHARQLSKQAYVNGTDRSYAFEAVFRDTFSGGEPRTLEEVDFDIVTSNPGFEASHDAEVLKVVDEIIDSLSSLASTNFCFHMNHGAILDAILDHCRVSSSQHAAVKEAISKLGFQQWNWARIRKELGSQSYGLPTTTLDDLEHFDFRETPTKAFQKLQSLLEPGGSSRNITLLSTAVQHLTRVLQIASRFGLSRKIYIAPLASFNAKYYEKRLIFQFLVDRKQHREVLAAGGRYDSLIKSLAGSHGNPRARTPLAVGVSIAFDRLVLEAVRGFNNKSKAFLKDSPRTRGEPELPKRADVLLIARNDEALNTQAERLLASMWSSGIAAEMVWDDFVYEESLYNLIVLLKHQASTTVRVRSSDPNIPEVDIQTSGLIAHIQQELREKDARSLKRRPPGLHRQSSQSQGESTHGDVQVLMAQHRSKKSNKYHIVEAARRAWLELEAADHEAPMLAVETRDDVIELLRYTRLGDPESWRKSIQTAQLNERHYLLQVQDILGDYRKAWERGDGTRTVGLFNFRTGLVVRYDVAL</sequence>
<evidence type="ECO:0000256" key="1">
    <source>
        <dbReference type="ARBA" id="ARBA00012513"/>
    </source>
</evidence>
<dbReference type="InterPro" id="IPR045864">
    <property type="entry name" value="aa-tRNA-synth_II/BPL/LPL"/>
</dbReference>
<feature type="compositionally biased region" description="Polar residues" evidence="14">
    <location>
        <begin position="190"/>
        <end position="202"/>
    </location>
</feature>
<dbReference type="SUPFAM" id="SSF56112">
    <property type="entry name" value="Protein kinase-like (PK-like)"/>
    <property type="match status" value="2"/>
</dbReference>
<dbReference type="SMART" id="SM00591">
    <property type="entry name" value="RWD"/>
    <property type="match status" value="1"/>
</dbReference>
<dbReference type="Gene3D" id="3.30.200.20">
    <property type="entry name" value="Phosphorylase Kinase, domain 1"/>
    <property type="match status" value="1"/>
</dbReference>
<keyword evidence="3" id="KW-0808">Transferase</keyword>
<dbReference type="PROSITE" id="PS00108">
    <property type="entry name" value="PROTEIN_KINASE_ST"/>
    <property type="match status" value="1"/>
</dbReference>
<feature type="domain" description="Protein kinase" evidence="15">
    <location>
        <begin position="514"/>
        <end position="894"/>
    </location>
</feature>
<protein>
    <recommendedName>
        <fullName evidence="1">non-specific serine/threonine protein kinase</fullName>
        <ecNumber evidence="1">2.7.11.1</ecNumber>
    </recommendedName>
</protein>
<evidence type="ECO:0000259" key="16">
    <source>
        <dbReference type="PROSITE" id="PS50908"/>
    </source>
</evidence>
<evidence type="ECO:0000256" key="14">
    <source>
        <dbReference type="SAM" id="MobiDB-lite"/>
    </source>
</evidence>
<dbReference type="EMBL" id="MU003826">
    <property type="protein sequence ID" value="KAF2718340.1"/>
    <property type="molecule type" value="Genomic_DNA"/>
</dbReference>
<feature type="compositionally biased region" description="Polar residues" evidence="14">
    <location>
        <begin position="587"/>
        <end position="600"/>
    </location>
</feature>
<dbReference type="PROSITE" id="PS50908">
    <property type="entry name" value="RWD"/>
    <property type="match status" value="1"/>
</dbReference>
<dbReference type="GO" id="GO:1990625">
    <property type="term" value="P:negative regulation of cytoplasmic translational initiation in response to stress"/>
    <property type="evidence" value="ECO:0007669"/>
    <property type="project" value="TreeGrafter"/>
</dbReference>
<dbReference type="EC" id="2.7.11.1" evidence="1"/>
<dbReference type="InterPro" id="IPR008271">
    <property type="entry name" value="Ser/Thr_kinase_AS"/>
</dbReference>
<dbReference type="InterPro" id="IPR016135">
    <property type="entry name" value="UBQ-conjugating_enzyme/RWD"/>
</dbReference>
<evidence type="ECO:0000256" key="4">
    <source>
        <dbReference type="ARBA" id="ARBA00022741"/>
    </source>
</evidence>
<proteinExistence type="inferred from homology"/>
<name>A0A9P4Q2J0_9PEZI</name>
<evidence type="ECO:0000256" key="2">
    <source>
        <dbReference type="ARBA" id="ARBA00022527"/>
    </source>
</evidence>
<dbReference type="InterPro" id="IPR000719">
    <property type="entry name" value="Prot_kinase_dom"/>
</dbReference>
<dbReference type="Pfam" id="PF13393">
    <property type="entry name" value="tRNA-synt_His"/>
    <property type="match status" value="1"/>
</dbReference>
<dbReference type="InterPro" id="IPR041715">
    <property type="entry name" value="HisRS-like_core"/>
</dbReference>
<dbReference type="Pfam" id="PF05773">
    <property type="entry name" value="RWD"/>
    <property type="match status" value="1"/>
</dbReference>
<evidence type="ECO:0000256" key="8">
    <source>
        <dbReference type="ARBA" id="ARBA00047899"/>
    </source>
</evidence>
<feature type="binding site" evidence="12">
    <location>
        <position position="544"/>
    </location>
    <ligand>
        <name>ATP</name>
        <dbReference type="ChEBI" id="CHEBI:30616"/>
    </ligand>
</feature>
<evidence type="ECO:0000256" key="10">
    <source>
        <dbReference type="PIRSR" id="PIRSR000660-1"/>
    </source>
</evidence>
<dbReference type="SUPFAM" id="SSF55681">
    <property type="entry name" value="Class II aaRS and biotin synthetases"/>
    <property type="match status" value="1"/>
</dbReference>
<gene>
    <name evidence="17" type="ORF">K431DRAFT_274972</name>
</gene>
<feature type="binding site" evidence="11">
    <location>
        <begin position="520"/>
        <end position="528"/>
    </location>
    <ligand>
        <name>ATP</name>
        <dbReference type="ChEBI" id="CHEBI:30616"/>
    </ligand>
</feature>
<feature type="compositionally biased region" description="Basic and acidic residues" evidence="14">
    <location>
        <begin position="602"/>
        <end position="613"/>
    </location>
</feature>
<feature type="compositionally biased region" description="Polar residues" evidence="14">
    <location>
        <begin position="1409"/>
        <end position="1418"/>
    </location>
</feature>
<dbReference type="InterPro" id="IPR011009">
    <property type="entry name" value="Kinase-like_dom_sf"/>
</dbReference>
<evidence type="ECO:0000256" key="9">
    <source>
        <dbReference type="ARBA" id="ARBA00048679"/>
    </source>
</evidence>
<dbReference type="Pfam" id="PF12745">
    <property type="entry name" value="HGTP_anticodon2"/>
    <property type="match status" value="1"/>
</dbReference>
<comment type="caution">
    <text evidence="17">The sequence shown here is derived from an EMBL/GenBank/DDBJ whole genome shotgun (WGS) entry which is preliminary data.</text>
</comment>
<dbReference type="PANTHER" id="PTHR11042:SF136">
    <property type="entry name" value="EIF-2-ALPHA KINASE GCN2"/>
    <property type="match status" value="1"/>
</dbReference>
<dbReference type="OrthoDB" id="341578at2759"/>
<comment type="catalytic activity">
    <reaction evidence="9">
        <text>L-seryl-[protein] + ATP = O-phospho-L-seryl-[protein] + ADP + H(+)</text>
        <dbReference type="Rhea" id="RHEA:17989"/>
        <dbReference type="Rhea" id="RHEA-COMP:9863"/>
        <dbReference type="Rhea" id="RHEA-COMP:11604"/>
        <dbReference type="ChEBI" id="CHEBI:15378"/>
        <dbReference type="ChEBI" id="CHEBI:29999"/>
        <dbReference type="ChEBI" id="CHEBI:30616"/>
        <dbReference type="ChEBI" id="CHEBI:83421"/>
        <dbReference type="ChEBI" id="CHEBI:456216"/>
        <dbReference type="EC" id="2.7.11.1"/>
    </reaction>
</comment>
<dbReference type="GO" id="GO:0005634">
    <property type="term" value="C:nucleus"/>
    <property type="evidence" value="ECO:0007669"/>
    <property type="project" value="TreeGrafter"/>
</dbReference>